<organism evidence="1 2">
    <name type="scientific">Mucilaginibacter robiniae</name>
    <dbReference type="NCBI Taxonomy" id="2728022"/>
    <lineage>
        <taxon>Bacteria</taxon>
        <taxon>Pseudomonadati</taxon>
        <taxon>Bacteroidota</taxon>
        <taxon>Sphingobacteriia</taxon>
        <taxon>Sphingobacteriales</taxon>
        <taxon>Sphingobacteriaceae</taxon>
        <taxon>Mucilaginibacter</taxon>
    </lineage>
</organism>
<name>A0A7L5E2K2_9SPHI</name>
<dbReference type="EMBL" id="CP051682">
    <property type="protein sequence ID" value="QJD95023.1"/>
    <property type="molecule type" value="Genomic_DNA"/>
</dbReference>
<proteinExistence type="predicted"/>
<dbReference type="AlphaFoldDB" id="A0A7L5E2K2"/>
<sequence>MAAAKLAISSTYTYTEVFSTPCGAVYQSDREGCWYIDFAGKLVRFDYRSLLKLKKSIYRVDIEQLLLDTSKSPEIELVFICACNHCYLLNLLQIISLKQLLEGTFAMLELNQIIHDRLYRTVV</sequence>
<protein>
    <submittedName>
        <fullName evidence="1">Uncharacterized protein</fullName>
    </submittedName>
</protein>
<keyword evidence="2" id="KW-1185">Reference proteome</keyword>
<gene>
    <name evidence="1" type="ORF">HH214_03575</name>
</gene>
<dbReference type="Proteomes" id="UP000503278">
    <property type="component" value="Chromosome"/>
</dbReference>
<accession>A0A7L5E2K2</accession>
<evidence type="ECO:0000313" key="2">
    <source>
        <dbReference type="Proteomes" id="UP000503278"/>
    </source>
</evidence>
<dbReference type="KEGG" id="mrob:HH214_03575"/>
<evidence type="ECO:0000313" key="1">
    <source>
        <dbReference type="EMBL" id="QJD95023.1"/>
    </source>
</evidence>
<dbReference type="RefSeq" id="WP_169606040.1">
    <property type="nucleotide sequence ID" value="NZ_CP051682.1"/>
</dbReference>
<reference evidence="1 2" key="1">
    <citation type="submission" date="2020-04" db="EMBL/GenBank/DDBJ databases">
        <title>Genome sequencing of novel species.</title>
        <authorList>
            <person name="Heo J."/>
            <person name="Kim S.-J."/>
            <person name="Kim J.-S."/>
            <person name="Hong S.-B."/>
            <person name="Kwon S.-W."/>
        </authorList>
    </citation>
    <scope>NUCLEOTIDE SEQUENCE [LARGE SCALE GENOMIC DNA]</scope>
    <source>
        <strain evidence="1 2">F39-2</strain>
    </source>
</reference>